<dbReference type="Gene3D" id="3.60.140.10">
    <property type="entry name" value="CNF1/YfiH-like putative cysteine hydrolases"/>
    <property type="match status" value="1"/>
</dbReference>
<keyword evidence="7" id="KW-0862">Zinc</keyword>
<evidence type="ECO:0000256" key="6">
    <source>
        <dbReference type="ARBA" id="ARBA00022801"/>
    </source>
</evidence>
<comment type="catalytic activity">
    <reaction evidence="10">
        <text>adenosine + phosphate = alpha-D-ribose 1-phosphate + adenine</text>
        <dbReference type="Rhea" id="RHEA:27642"/>
        <dbReference type="ChEBI" id="CHEBI:16335"/>
        <dbReference type="ChEBI" id="CHEBI:16708"/>
        <dbReference type="ChEBI" id="CHEBI:43474"/>
        <dbReference type="ChEBI" id="CHEBI:57720"/>
        <dbReference type="EC" id="2.4.2.1"/>
    </reaction>
    <physiologicalReaction direction="left-to-right" evidence="10">
        <dbReference type="Rhea" id="RHEA:27643"/>
    </physiologicalReaction>
</comment>
<dbReference type="EMBL" id="CP034412">
    <property type="protein sequence ID" value="QCY47557.1"/>
    <property type="molecule type" value="Genomic_DNA"/>
</dbReference>
<evidence type="ECO:0000256" key="5">
    <source>
        <dbReference type="ARBA" id="ARBA00022723"/>
    </source>
</evidence>
<dbReference type="CDD" id="cd16833">
    <property type="entry name" value="YfiH"/>
    <property type="match status" value="1"/>
</dbReference>
<dbReference type="AlphaFoldDB" id="A0A5B7WUH3"/>
<reference evidence="13 14" key="1">
    <citation type="submission" date="2018-12" db="EMBL/GenBank/DDBJ databases">
        <title>Complete Genome Sequence of Glutamicibacter creatinolyticus strain LGCM259,isolated from an abscess of a 12-year-old mare in Italy.</title>
        <authorList>
            <person name="Santos R.G."/>
            <person name="Silva A.L."/>
            <person name="Seyffert N."/>
            <person name="Castro T.L.P."/>
            <person name="Attili A.R."/>
            <person name="Rifici C."/>
            <person name="Mazzullo G."/>
            <person name="Brenig B."/>
            <person name="Venanzi F."/>
            <person name="Azevedo V."/>
        </authorList>
    </citation>
    <scope>NUCLEOTIDE SEQUENCE [LARGE SCALE GENOMIC DNA]</scope>
    <source>
        <strain evidence="13 14">LGCM 259</strain>
    </source>
</reference>
<name>A0A5B7WUH3_9MICC</name>
<dbReference type="PANTHER" id="PTHR30616">
    <property type="entry name" value="UNCHARACTERIZED PROTEIN YFIH"/>
    <property type="match status" value="1"/>
</dbReference>
<evidence type="ECO:0000313" key="13">
    <source>
        <dbReference type="EMBL" id="QCY47557.1"/>
    </source>
</evidence>
<keyword evidence="14" id="KW-1185">Reference proteome</keyword>
<dbReference type="InterPro" id="IPR003730">
    <property type="entry name" value="Cu_polyphenol_OxRdtase"/>
</dbReference>
<dbReference type="GO" id="GO:0005507">
    <property type="term" value="F:copper ion binding"/>
    <property type="evidence" value="ECO:0007669"/>
    <property type="project" value="TreeGrafter"/>
</dbReference>
<evidence type="ECO:0000256" key="4">
    <source>
        <dbReference type="ARBA" id="ARBA00022679"/>
    </source>
</evidence>
<comment type="function">
    <text evidence="2">Purine nucleoside enzyme that catalyzes the phosphorolysis of adenosine and inosine nucleosides, yielding D-ribose 1-phosphate and the respective free bases, adenine and hypoxanthine. Also catalyzes the phosphorolysis of S-methyl-5'-thioadenosine into adenine and S-methyl-5-thio-alpha-D-ribose 1-phosphate. Also has adenosine deaminase activity.</text>
</comment>
<keyword evidence="8" id="KW-0186">Copper</keyword>
<dbReference type="GO" id="GO:0017061">
    <property type="term" value="F:S-methyl-5-thioadenosine phosphorylase activity"/>
    <property type="evidence" value="ECO:0007669"/>
    <property type="project" value="UniProtKB-EC"/>
</dbReference>
<proteinExistence type="inferred from homology"/>
<evidence type="ECO:0000256" key="9">
    <source>
        <dbReference type="ARBA" id="ARBA00047989"/>
    </source>
</evidence>
<evidence type="ECO:0000256" key="2">
    <source>
        <dbReference type="ARBA" id="ARBA00003215"/>
    </source>
</evidence>
<protein>
    <recommendedName>
        <fullName evidence="12">Purine nucleoside phosphorylase</fullName>
    </recommendedName>
</protein>
<evidence type="ECO:0000256" key="10">
    <source>
        <dbReference type="ARBA" id="ARBA00048968"/>
    </source>
</evidence>
<evidence type="ECO:0000256" key="7">
    <source>
        <dbReference type="ARBA" id="ARBA00022833"/>
    </source>
</evidence>
<accession>A0A5B7WUH3</accession>
<dbReference type="KEGG" id="gcr:GcLGCM259_1839"/>
<evidence type="ECO:0000256" key="8">
    <source>
        <dbReference type="ARBA" id="ARBA00023008"/>
    </source>
</evidence>
<evidence type="ECO:0000313" key="14">
    <source>
        <dbReference type="Proteomes" id="UP000307000"/>
    </source>
</evidence>
<dbReference type="InterPro" id="IPR011324">
    <property type="entry name" value="Cytotoxic_necrot_fac-like_cat"/>
</dbReference>
<dbReference type="GO" id="GO:0016787">
    <property type="term" value="F:hydrolase activity"/>
    <property type="evidence" value="ECO:0007669"/>
    <property type="project" value="UniProtKB-KW"/>
</dbReference>
<dbReference type="InterPro" id="IPR038371">
    <property type="entry name" value="Cu_polyphenol_OxRdtase_sf"/>
</dbReference>
<evidence type="ECO:0000256" key="12">
    <source>
        <dbReference type="RuleBase" id="RU361274"/>
    </source>
</evidence>
<dbReference type="Pfam" id="PF02578">
    <property type="entry name" value="Cu-oxidase_4"/>
    <property type="match status" value="1"/>
</dbReference>
<evidence type="ECO:0000256" key="11">
    <source>
        <dbReference type="ARBA" id="ARBA00049893"/>
    </source>
</evidence>
<comment type="catalytic activity">
    <reaction evidence="9">
        <text>adenosine + H2O + H(+) = inosine + NH4(+)</text>
        <dbReference type="Rhea" id="RHEA:24408"/>
        <dbReference type="ChEBI" id="CHEBI:15377"/>
        <dbReference type="ChEBI" id="CHEBI:15378"/>
        <dbReference type="ChEBI" id="CHEBI:16335"/>
        <dbReference type="ChEBI" id="CHEBI:17596"/>
        <dbReference type="ChEBI" id="CHEBI:28938"/>
        <dbReference type="EC" id="3.5.4.4"/>
    </reaction>
    <physiologicalReaction direction="left-to-right" evidence="9">
        <dbReference type="Rhea" id="RHEA:24409"/>
    </physiologicalReaction>
</comment>
<evidence type="ECO:0000256" key="3">
    <source>
        <dbReference type="ARBA" id="ARBA00007353"/>
    </source>
</evidence>
<dbReference type="PANTHER" id="PTHR30616:SF2">
    <property type="entry name" value="PURINE NUCLEOSIDE PHOSPHORYLASE LACC1"/>
    <property type="match status" value="1"/>
</dbReference>
<gene>
    <name evidence="13" type="primary">yfiH</name>
    <name evidence="13" type="ORF">GcLGCM259_1839</name>
</gene>
<dbReference type="SUPFAM" id="SSF64438">
    <property type="entry name" value="CNF1/YfiH-like putative cysteine hydrolases"/>
    <property type="match status" value="1"/>
</dbReference>
<organism evidence="13 14">
    <name type="scientific">Glutamicibacter creatinolyticus</name>
    <dbReference type="NCBI Taxonomy" id="162496"/>
    <lineage>
        <taxon>Bacteria</taxon>
        <taxon>Bacillati</taxon>
        <taxon>Actinomycetota</taxon>
        <taxon>Actinomycetes</taxon>
        <taxon>Micrococcales</taxon>
        <taxon>Micrococcaceae</taxon>
        <taxon>Glutamicibacter</taxon>
    </lineage>
</organism>
<dbReference type="NCBIfam" id="TIGR00726">
    <property type="entry name" value="peptidoglycan editing factor PgeF"/>
    <property type="match status" value="1"/>
</dbReference>
<evidence type="ECO:0000256" key="1">
    <source>
        <dbReference type="ARBA" id="ARBA00000553"/>
    </source>
</evidence>
<keyword evidence="5" id="KW-0479">Metal-binding</keyword>
<comment type="similarity">
    <text evidence="3 12">Belongs to the purine nucleoside phosphorylase YfiH/LACC1 family.</text>
</comment>
<dbReference type="Proteomes" id="UP000307000">
    <property type="component" value="Chromosome"/>
</dbReference>
<keyword evidence="4" id="KW-0808">Transferase</keyword>
<dbReference type="RefSeq" id="WP_138926467.1">
    <property type="nucleotide sequence ID" value="NZ_CP034412.1"/>
</dbReference>
<sequence>MLHYASNLDPQIHLAFTSQAEGNLALHVNDDPQQVRANRARLEERIGVRSFSLTFMNQVHSATVLNAEQRAEQQGAESAAATCDGLISPTGTTPLAVMVADCLPVLFVGHNPQNNSSATAAVHAGRRGLLDGILPETVKQLTELGATRIEAVIGPAICGRCYEVPQEMLEESEARVPGIGSITSWDTPALDLPRAAAGQLRDLAVQVRNSGICTLENPEYYSYRRDRHSGRFAGIIWREN</sequence>
<comment type="catalytic activity">
    <reaction evidence="11">
        <text>S-methyl-5'-thioadenosine + phosphate = 5-(methylsulfanyl)-alpha-D-ribose 1-phosphate + adenine</text>
        <dbReference type="Rhea" id="RHEA:11852"/>
        <dbReference type="ChEBI" id="CHEBI:16708"/>
        <dbReference type="ChEBI" id="CHEBI:17509"/>
        <dbReference type="ChEBI" id="CHEBI:43474"/>
        <dbReference type="ChEBI" id="CHEBI:58533"/>
        <dbReference type="EC" id="2.4.2.28"/>
    </reaction>
    <physiologicalReaction direction="left-to-right" evidence="11">
        <dbReference type="Rhea" id="RHEA:11853"/>
    </physiologicalReaction>
</comment>
<comment type="catalytic activity">
    <reaction evidence="1">
        <text>inosine + phosphate = alpha-D-ribose 1-phosphate + hypoxanthine</text>
        <dbReference type="Rhea" id="RHEA:27646"/>
        <dbReference type="ChEBI" id="CHEBI:17368"/>
        <dbReference type="ChEBI" id="CHEBI:17596"/>
        <dbReference type="ChEBI" id="CHEBI:43474"/>
        <dbReference type="ChEBI" id="CHEBI:57720"/>
        <dbReference type="EC" id="2.4.2.1"/>
    </reaction>
    <physiologicalReaction direction="left-to-right" evidence="1">
        <dbReference type="Rhea" id="RHEA:27647"/>
    </physiologicalReaction>
</comment>
<keyword evidence="6" id="KW-0378">Hydrolase</keyword>